<dbReference type="HOGENOM" id="CLU_3380454_0_0_10"/>
<sequence>MKGKRHGNNDFIYFLPVERVARFRAVLEMCGLV</sequence>
<name>I9QP22_9BACE</name>
<keyword evidence="2" id="KW-1185">Reference proteome</keyword>
<accession>I9QP22</accession>
<dbReference type="AlphaFoldDB" id="I9QP22"/>
<organism evidence="1 2">
    <name type="scientific">Bacteroides cellulosilyticus CL02T12C19</name>
    <dbReference type="NCBI Taxonomy" id="997874"/>
    <lineage>
        <taxon>Bacteria</taxon>
        <taxon>Pseudomonadati</taxon>
        <taxon>Bacteroidota</taxon>
        <taxon>Bacteroidia</taxon>
        <taxon>Bacteroidales</taxon>
        <taxon>Bacteroidaceae</taxon>
        <taxon>Bacteroides</taxon>
    </lineage>
</organism>
<comment type="caution">
    <text evidence="1">The sequence shown here is derived from an EMBL/GenBank/DDBJ whole genome shotgun (WGS) entry which is preliminary data.</text>
</comment>
<dbReference type="Proteomes" id="UP000003741">
    <property type="component" value="Unassembled WGS sequence"/>
</dbReference>
<reference evidence="1 2" key="1">
    <citation type="submission" date="2012-02" db="EMBL/GenBank/DDBJ databases">
        <title>The Genome Sequence of Bacteroides cellulosilyticus CL02T12C19.</title>
        <authorList>
            <consortium name="The Broad Institute Genome Sequencing Platform"/>
            <person name="Earl A."/>
            <person name="Ward D."/>
            <person name="Feldgarden M."/>
            <person name="Gevers D."/>
            <person name="Zitomersky N.L."/>
            <person name="Coyne M.J."/>
            <person name="Comstock L.E."/>
            <person name="Young S.K."/>
            <person name="Zeng Q."/>
            <person name="Gargeya S."/>
            <person name="Fitzgerald M."/>
            <person name="Haas B."/>
            <person name="Abouelleil A."/>
            <person name="Alvarado L."/>
            <person name="Arachchi H.M."/>
            <person name="Berlin A."/>
            <person name="Chapman S.B."/>
            <person name="Gearin G."/>
            <person name="Goldberg J."/>
            <person name="Griggs A."/>
            <person name="Gujja S."/>
            <person name="Hansen M."/>
            <person name="Heiman D."/>
            <person name="Howarth C."/>
            <person name="Larimer J."/>
            <person name="Lui A."/>
            <person name="MacDonald P.J.P."/>
            <person name="McCowen C."/>
            <person name="Montmayeur A."/>
            <person name="Murphy C."/>
            <person name="Neiman D."/>
            <person name="Pearson M."/>
            <person name="Priest M."/>
            <person name="Roberts A."/>
            <person name="Saif S."/>
            <person name="Shea T."/>
            <person name="Sisk P."/>
            <person name="Stolte C."/>
            <person name="Sykes S."/>
            <person name="Wortman J."/>
            <person name="Nusbaum C."/>
            <person name="Birren B."/>
        </authorList>
    </citation>
    <scope>NUCLEOTIDE SEQUENCE [LARGE SCALE GENOMIC DNA]</scope>
    <source>
        <strain evidence="1 2">CL02T12C19</strain>
    </source>
</reference>
<gene>
    <name evidence="1" type="ORF">HMPREF1062_02562</name>
</gene>
<evidence type="ECO:0000313" key="2">
    <source>
        <dbReference type="Proteomes" id="UP000003741"/>
    </source>
</evidence>
<protein>
    <submittedName>
        <fullName evidence="1">Uncharacterized protein</fullName>
    </submittedName>
</protein>
<dbReference type="EMBL" id="AGXG01000057">
    <property type="protein sequence ID" value="EIY31376.1"/>
    <property type="molecule type" value="Genomic_DNA"/>
</dbReference>
<proteinExistence type="predicted"/>
<evidence type="ECO:0000313" key="1">
    <source>
        <dbReference type="EMBL" id="EIY31376.1"/>
    </source>
</evidence>